<protein>
    <recommendedName>
        <fullName evidence="5">Lipoprotein</fullName>
    </recommendedName>
</protein>
<keyword evidence="2" id="KW-0472">Membrane</keyword>
<name>A0ABW7Z094_9ACTN</name>
<dbReference type="Proteomes" id="UP001612741">
    <property type="component" value="Unassembled WGS sequence"/>
</dbReference>
<evidence type="ECO:0008006" key="5">
    <source>
        <dbReference type="Google" id="ProtNLM"/>
    </source>
</evidence>
<sequence>MSRRKKQRPWDPAWVKIVGLAVAVVSALIAWLSFVGDEEGRVTRTRDSGPTWSAPRHEPPEVTAPPIPERAKPPVTAVPFSFVGTWVGLVDDEDLDTPFPVEMRIQKGALGQTIGRVRYETFGCVGVLRLYEVSSQELSVQERIADGDHSCDEDLVFLRYKPDGTLHYSYNDGEAYGTLRKKAD</sequence>
<keyword evidence="4" id="KW-1185">Reference proteome</keyword>
<proteinExistence type="predicted"/>
<dbReference type="RefSeq" id="WP_397085180.1">
    <property type="nucleotide sequence ID" value="NZ_JBITGY010000007.1"/>
</dbReference>
<accession>A0ABW7Z094</accession>
<feature type="transmembrane region" description="Helical" evidence="2">
    <location>
        <begin position="12"/>
        <end position="34"/>
    </location>
</feature>
<evidence type="ECO:0000256" key="2">
    <source>
        <dbReference type="SAM" id="Phobius"/>
    </source>
</evidence>
<keyword evidence="2" id="KW-0812">Transmembrane</keyword>
<evidence type="ECO:0000256" key="1">
    <source>
        <dbReference type="SAM" id="MobiDB-lite"/>
    </source>
</evidence>
<dbReference type="EMBL" id="JBITGY010000007">
    <property type="protein sequence ID" value="MFI6500954.1"/>
    <property type="molecule type" value="Genomic_DNA"/>
</dbReference>
<keyword evidence="2" id="KW-1133">Transmembrane helix</keyword>
<organism evidence="3 4">
    <name type="scientific">Nonomuraea typhae</name>
    <dbReference type="NCBI Taxonomy" id="2603600"/>
    <lineage>
        <taxon>Bacteria</taxon>
        <taxon>Bacillati</taxon>
        <taxon>Actinomycetota</taxon>
        <taxon>Actinomycetes</taxon>
        <taxon>Streptosporangiales</taxon>
        <taxon>Streptosporangiaceae</taxon>
        <taxon>Nonomuraea</taxon>
    </lineage>
</organism>
<evidence type="ECO:0000313" key="4">
    <source>
        <dbReference type="Proteomes" id="UP001612741"/>
    </source>
</evidence>
<gene>
    <name evidence="3" type="ORF">ACIBG2_26500</name>
</gene>
<evidence type="ECO:0000313" key="3">
    <source>
        <dbReference type="EMBL" id="MFI6500954.1"/>
    </source>
</evidence>
<comment type="caution">
    <text evidence="3">The sequence shown here is derived from an EMBL/GenBank/DDBJ whole genome shotgun (WGS) entry which is preliminary data.</text>
</comment>
<feature type="region of interest" description="Disordered" evidence="1">
    <location>
        <begin position="42"/>
        <end position="70"/>
    </location>
</feature>
<reference evidence="3 4" key="1">
    <citation type="submission" date="2024-10" db="EMBL/GenBank/DDBJ databases">
        <title>The Natural Products Discovery Center: Release of the First 8490 Sequenced Strains for Exploring Actinobacteria Biosynthetic Diversity.</title>
        <authorList>
            <person name="Kalkreuter E."/>
            <person name="Kautsar S.A."/>
            <person name="Yang D."/>
            <person name="Bader C.D."/>
            <person name="Teijaro C.N."/>
            <person name="Fluegel L."/>
            <person name="Davis C.M."/>
            <person name="Simpson J.R."/>
            <person name="Lauterbach L."/>
            <person name="Steele A.D."/>
            <person name="Gui C."/>
            <person name="Meng S."/>
            <person name="Li G."/>
            <person name="Viehrig K."/>
            <person name="Ye F."/>
            <person name="Su P."/>
            <person name="Kiefer A.F."/>
            <person name="Nichols A."/>
            <person name="Cepeda A.J."/>
            <person name="Yan W."/>
            <person name="Fan B."/>
            <person name="Jiang Y."/>
            <person name="Adhikari A."/>
            <person name="Zheng C.-J."/>
            <person name="Schuster L."/>
            <person name="Cowan T.M."/>
            <person name="Smanski M.J."/>
            <person name="Chevrette M.G."/>
            <person name="De Carvalho L.P.S."/>
            <person name="Shen B."/>
        </authorList>
    </citation>
    <scope>NUCLEOTIDE SEQUENCE [LARGE SCALE GENOMIC DNA]</scope>
    <source>
        <strain evidence="3 4">NPDC050545</strain>
    </source>
</reference>